<evidence type="ECO:0000259" key="8">
    <source>
        <dbReference type="PROSITE" id="PS51371"/>
    </source>
</evidence>
<dbReference type="SUPFAM" id="SSF53697">
    <property type="entry name" value="SIS domain"/>
    <property type="match status" value="1"/>
</dbReference>
<evidence type="ECO:0000256" key="1">
    <source>
        <dbReference type="ARBA" id="ARBA00008165"/>
    </source>
</evidence>
<dbReference type="Gene3D" id="3.10.580.10">
    <property type="entry name" value="CBS-domain"/>
    <property type="match status" value="1"/>
</dbReference>
<dbReference type="GO" id="GO:0046872">
    <property type="term" value="F:metal ion binding"/>
    <property type="evidence" value="ECO:0007669"/>
    <property type="project" value="UniProtKB-KW"/>
</dbReference>
<keyword evidence="3 7" id="KW-0129">CBS domain</keyword>
<feature type="domain" description="SIS" evidence="9">
    <location>
        <begin position="40"/>
        <end position="183"/>
    </location>
</feature>
<dbReference type="PIRSF" id="PIRSF004692">
    <property type="entry name" value="KdsD_KpsF"/>
    <property type="match status" value="1"/>
</dbReference>
<feature type="binding site" evidence="5">
    <location>
        <position position="81"/>
    </location>
    <ligand>
        <name>Zn(2+)</name>
        <dbReference type="ChEBI" id="CHEBI:29105"/>
    </ligand>
</feature>
<sequence length="328" mass="35237">MKIGKLESGQIKEQAREVLEIEAAAINNLKESIDDNFIEVVKEILSCEGRVIMTGMGKSGVIAKKLAATLASTGTPSFFLHPAEAIHGDLGMVTNQDIVIAMSNSGESEEITNILPFIKRIGAKVVAMTGGLSSTLAENSDYLLNTEIEQEACPLNLAPTASTTAALALGDALAIALLKARDFKPEDFALYHPGGSLGRKLLLTVDDVLHVRERNPVVGKNTTLKETLFKMTSSRMGAANIINSQGELVGIITDGDIRRKLDQGFDLLAKTAEEIMTKDPTQITPDKLAAEALKIMQEKEISDLPVVDENKMPLGLVNFQDLLKAGVL</sequence>
<gene>
    <name evidence="10" type="ORF">C7959_101102</name>
</gene>
<feature type="site" description="Catalytically relevant" evidence="6">
    <location>
        <position position="192"/>
    </location>
</feature>
<evidence type="ECO:0000256" key="2">
    <source>
        <dbReference type="ARBA" id="ARBA00022737"/>
    </source>
</evidence>
<keyword evidence="5" id="KW-0479">Metal-binding</keyword>
<dbReference type="NCBIfam" id="TIGR00393">
    <property type="entry name" value="kpsF"/>
    <property type="match status" value="1"/>
</dbReference>
<comment type="similarity">
    <text evidence="1 4">Belongs to the SIS family. GutQ/KpsF subfamily.</text>
</comment>
<dbReference type="Pfam" id="PF00571">
    <property type="entry name" value="CBS"/>
    <property type="match status" value="2"/>
</dbReference>
<evidence type="ECO:0000256" key="7">
    <source>
        <dbReference type="PROSITE-ProRule" id="PRU00703"/>
    </source>
</evidence>
<evidence type="ECO:0000256" key="4">
    <source>
        <dbReference type="PIRNR" id="PIRNR004692"/>
    </source>
</evidence>
<dbReference type="InterPro" id="IPR000644">
    <property type="entry name" value="CBS_dom"/>
</dbReference>
<dbReference type="InterPro" id="IPR004800">
    <property type="entry name" value="KdsD/KpsF-type"/>
</dbReference>
<dbReference type="GO" id="GO:0097367">
    <property type="term" value="F:carbohydrate derivative binding"/>
    <property type="evidence" value="ECO:0007669"/>
    <property type="project" value="InterPro"/>
</dbReference>
<dbReference type="FunFam" id="3.40.50.10490:FF:000011">
    <property type="entry name" value="Arabinose 5-phosphate isomerase"/>
    <property type="match status" value="1"/>
</dbReference>
<dbReference type="InterPro" id="IPR046348">
    <property type="entry name" value="SIS_dom_sf"/>
</dbReference>
<dbReference type="GO" id="GO:1901135">
    <property type="term" value="P:carbohydrate derivative metabolic process"/>
    <property type="evidence" value="ECO:0007669"/>
    <property type="project" value="InterPro"/>
</dbReference>
<dbReference type="PANTHER" id="PTHR42745:SF1">
    <property type="entry name" value="ARABINOSE 5-PHOSPHATE ISOMERASE KDSD"/>
    <property type="match status" value="1"/>
</dbReference>
<evidence type="ECO:0000256" key="3">
    <source>
        <dbReference type="ARBA" id="ARBA00023122"/>
    </source>
</evidence>
<keyword evidence="2" id="KW-0677">Repeat</keyword>
<feature type="site" description="Catalytically relevant" evidence="6">
    <location>
        <position position="151"/>
    </location>
</feature>
<dbReference type="PROSITE" id="PS51371">
    <property type="entry name" value="CBS"/>
    <property type="match status" value="2"/>
</dbReference>
<evidence type="ECO:0000259" key="9">
    <source>
        <dbReference type="PROSITE" id="PS51464"/>
    </source>
</evidence>
<dbReference type="PROSITE" id="PS51464">
    <property type="entry name" value="SIS"/>
    <property type="match status" value="1"/>
</dbReference>
<dbReference type="InterPro" id="IPR035474">
    <property type="entry name" value="SIS_Kpsf"/>
</dbReference>
<feature type="domain" description="CBS" evidence="8">
    <location>
        <begin position="276"/>
        <end position="328"/>
    </location>
</feature>
<dbReference type="AlphaFoldDB" id="A0A4R8HG87"/>
<feature type="site" description="Catalytically relevant" evidence="6">
    <location>
        <position position="58"/>
    </location>
</feature>
<dbReference type="InterPro" id="IPR001347">
    <property type="entry name" value="SIS_dom"/>
</dbReference>
<reference evidence="10 11" key="1">
    <citation type="submission" date="2019-03" db="EMBL/GenBank/DDBJ databases">
        <title>Subsurface microbial communities from deep shales in Ohio and West Virginia, USA.</title>
        <authorList>
            <person name="Wrighton K."/>
        </authorList>
    </citation>
    <scope>NUCLEOTIDE SEQUENCE [LARGE SCALE GENOMIC DNA]</scope>
    <source>
        <strain evidence="10 11">MSL 6dP</strain>
    </source>
</reference>
<dbReference type="Proteomes" id="UP000295832">
    <property type="component" value="Unassembled WGS sequence"/>
</dbReference>
<dbReference type="STRING" id="926561.GCA_000379025_00953"/>
<keyword evidence="10" id="KW-0413">Isomerase</keyword>
<dbReference type="PANTHER" id="PTHR42745">
    <property type="match status" value="1"/>
</dbReference>
<keyword evidence="5" id="KW-0862">Zinc</keyword>
<keyword evidence="11" id="KW-1185">Reference proteome</keyword>
<dbReference type="Gene3D" id="3.40.50.10490">
    <property type="entry name" value="Glucose-6-phosphate isomerase like protein, domain 1"/>
    <property type="match status" value="1"/>
</dbReference>
<dbReference type="InterPro" id="IPR046342">
    <property type="entry name" value="CBS_dom_sf"/>
</dbReference>
<dbReference type="GO" id="GO:0005975">
    <property type="term" value="P:carbohydrate metabolic process"/>
    <property type="evidence" value="ECO:0007669"/>
    <property type="project" value="InterPro"/>
</dbReference>
<dbReference type="SMART" id="SM00116">
    <property type="entry name" value="CBS"/>
    <property type="match status" value="2"/>
</dbReference>
<proteinExistence type="inferred from homology"/>
<dbReference type="CDD" id="cd05014">
    <property type="entry name" value="SIS_Kpsf"/>
    <property type="match status" value="1"/>
</dbReference>
<dbReference type="InterPro" id="IPR050986">
    <property type="entry name" value="GutQ/KpsF_isomerases"/>
</dbReference>
<evidence type="ECO:0000256" key="6">
    <source>
        <dbReference type="PIRSR" id="PIRSR004692-3"/>
    </source>
</evidence>
<organism evidence="10 11">
    <name type="scientific">Orenia marismortui</name>
    <dbReference type="NCBI Taxonomy" id="46469"/>
    <lineage>
        <taxon>Bacteria</taxon>
        <taxon>Bacillati</taxon>
        <taxon>Bacillota</taxon>
        <taxon>Clostridia</taxon>
        <taxon>Halanaerobiales</taxon>
        <taxon>Halobacteroidaceae</taxon>
        <taxon>Orenia</taxon>
    </lineage>
</organism>
<dbReference type="RefSeq" id="WP_134114199.1">
    <property type="nucleotide sequence ID" value="NZ_SOEG01000001.1"/>
</dbReference>
<evidence type="ECO:0000256" key="5">
    <source>
        <dbReference type="PIRSR" id="PIRSR004692-2"/>
    </source>
</evidence>
<evidence type="ECO:0000313" key="10">
    <source>
        <dbReference type="EMBL" id="TDX59215.1"/>
    </source>
</evidence>
<feature type="domain" description="CBS" evidence="8">
    <location>
        <begin position="211"/>
        <end position="267"/>
    </location>
</feature>
<dbReference type="EMBL" id="SOEG01000001">
    <property type="protein sequence ID" value="TDX59215.1"/>
    <property type="molecule type" value="Genomic_DNA"/>
</dbReference>
<dbReference type="CDD" id="cd04604">
    <property type="entry name" value="CBS_pair_SIS_assoc"/>
    <property type="match status" value="1"/>
</dbReference>
<accession>A0A4R8HG87</accession>
<comment type="caution">
    <text evidence="10">The sequence shown here is derived from an EMBL/GenBank/DDBJ whole genome shotgun (WGS) entry which is preliminary data.</text>
</comment>
<evidence type="ECO:0000313" key="11">
    <source>
        <dbReference type="Proteomes" id="UP000295832"/>
    </source>
</evidence>
<protein>
    <submittedName>
        <fullName evidence="10">Arabinose-5-phosphate isomerase</fullName>
    </submittedName>
</protein>
<feature type="site" description="Catalytically relevant" evidence="6">
    <location>
        <position position="110"/>
    </location>
</feature>
<dbReference type="Pfam" id="PF01380">
    <property type="entry name" value="SIS"/>
    <property type="match status" value="1"/>
</dbReference>
<name>A0A4R8HG87_9FIRM</name>
<dbReference type="GO" id="GO:0019146">
    <property type="term" value="F:arabinose-5-phosphate isomerase activity"/>
    <property type="evidence" value="ECO:0007669"/>
    <property type="project" value="UniProtKB-ARBA"/>
</dbReference>